<reference evidence="8 9" key="1">
    <citation type="submission" date="2023-09" db="EMBL/GenBank/DDBJ databases">
        <title>Aquirufa genomes.</title>
        <authorList>
            <person name="Pitt A."/>
        </authorList>
    </citation>
    <scope>NUCLEOTIDE SEQUENCE [LARGE SCALE GENOMIC DNA]</scope>
    <source>
        <strain evidence="8 9">LEOWEIH-7C</strain>
    </source>
</reference>
<evidence type="ECO:0000256" key="5">
    <source>
        <dbReference type="ARBA" id="ARBA00023136"/>
    </source>
</evidence>
<dbReference type="SUPFAM" id="SSF103481">
    <property type="entry name" value="Multidrug resistance efflux transporter EmrE"/>
    <property type="match status" value="2"/>
</dbReference>
<feature type="domain" description="EamA" evidence="7">
    <location>
        <begin position="155"/>
        <end position="289"/>
    </location>
</feature>
<accession>A0ABU3TP62</accession>
<dbReference type="Pfam" id="PF00892">
    <property type="entry name" value="EamA"/>
    <property type="match status" value="2"/>
</dbReference>
<feature type="domain" description="EamA" evidence="7">
    <location>
        <begin position="12"/>
        <end position="141"/>
    </location>
</feature>
<feature type="transmembrane region" description="Helical" evidence="6">
    <location>
        <begin position="184"/>
        <end position="203"/>
    </location>
</feature>
<comment type="caution">
    <text evidence="8">The sequence shown here is derived from an EMBL/GenBank/DDBJ whole genome shotgun (WGS) entry which is preliminary data.</text>
</comment>
<feature type="transmembrane region" description="Helical" evidence="6">
    <location>
        <begin position="97"/>
        <end position="118"/>
    </location>
</feature>
<comment type="similarity">
    <text evidence="2">Belongs to the EamA transporter family.</text>
</comment>
<evidence type="ECO:0000313" key="8">
    <source>
        <dbReference type="EMBL" id="MDU0807650.1"/>
    </source>
</evidence>
<keyword evidence="4 6" id="KW-1133">Transmembrane helix</keyword>
<evidence type="ECO:0000256" key="6">
    <source>
        <dbReference type="SAM" id="Phobius"/>
    </source>
</evidence>
<feature type="transmembrane region" description="Helical" evidence="6">
    <location>
        <begin position="70"/>
        <end position="91"/>
    </location>
</feature>
<feature type="transmembrane region" description="Helical" evidence="6">
    <location>
        <begin position="270"/>
        <end position="288"/>
    </location>
</feature>
<name>A0ABU3TP62_9BACT</name>
<organism evidence="8 9">
    <name type="scientific">Aquirufa regiilacus</name>
    <dbReference type="NCBI Taxonomy" id="3024868"/>
    <lineage>
        <taxon>Bacteria</taxon>
        <taxon>Pseudomonadati</taxon>
        <taxon>Bacteroidota</taxon>
        <taxon>Cytophagia</taxon>
        <taxon>Cytophagales</taxon>
        <taxon>Flectobacillaceae</taxon>
        <taxon>Aquirufa</taxon>
    </lineage>
</organism>
<protein>
    <submittedName>
        <fullName evidence="8">DMT family transporter</fullName>
    </submittedName>
</protein>
<dbReference type="InterPro" id="IPR050638">
    <property type="entry name" value="AA-Vitamin_Transporters"/>
</dbReference>
<feature type="transmembrane region" description="Helical" evidence="6">
    <location>
        <begin position="41"/>
        <end position="58"/>
    </location>
</feature>
<dbReference type="PANTHER" id="PTHR32322:SF2">
    <property type="entry name" value="EAMA DOMAIN-CONTAINING PROTEIN"/>
    <property type="match status" value="1"/>
</dbReference>
<evidence type="ECO:0000313" key="9">
    <source>
        <dbReference type="Proteomes" id="UP001249959"/>
    </source>
</evidence>
<dbReference type="InterPro" id="IPR037185">
    <property type="entry name" value="EmrE-like"/>
</dbReference>
<comment type="subcellular location">
    <subcellularLocation>
        <location evidence="1">Membrane</location>
        <topology evidence="1">Multi-pass membrane protein</topology>
    </subcellularLocation>
</comment>
<evidence type="ECO:0000256" key="2">
    <source>
        <dbReference type="ARBA" id="ARBA00007362"/>
    </source>
</evidence>
<evidence type="ECO:0000259" key="7">
    <source>
        <dbReference type="Pfam" id="PF00892"/>
    </source>
</evidence>
<evidence type="ECO:0000256" key="1">
    <source>
        <dbReference type="ARBA" id="ARBA00004141"/>
    </source>
</evidence>
<keyword evidence="9" id="KW-1185">Reference proteome</keyword>
<dbReference type="Proteomes" id="UP001249959">
    <property type="component" value="Unassembled WGS sequence"/>
</dbReference>
<feature type="transmembrane region" description="Helical" evidence="6">
    <location>
        <begin position="130"/>
        <end position="149"/>
    </location>
</feature>
<feature type="transmembrane region" description="Helical" evidence="6">
    <location>
        <begin position="155"/>
        <end position="172"/>
    </location>
</feature>
<dbReference type="PANTHER" id="PTHR32322">
    <property type="entry name" value="INNER MEMBRANE TRANSPORTER"/>
    <property type="match status" value="1"/>
</dbReference>
<keyword evidence="3 6" id="KW-0812">Transmembrane</keyword>
<dbReference type="InterPro" id="IPR000620">
    <property type="entry name" value="EamA_dom"/>
</dbReference>
<dbReference type="EMBL" id="JAVNWW010000001">
    <property type="protein sequence ID" value="MDU0807650.1"/>
    <property type="molecule type" value="Genomic_DNA"/>
</dbReference>
<feature type="transmembrane region" description="Helical" evidence="6">
    <location>
        <begin position="9"/>
        <end position="29"/>
    </location>
</feature>
<evidence type="ECO:0000256" key="3">
    <source>
        <dbReference type="ARBA" id="ARBA00022692"/>
    </source>
</evidence>
<feature type="transmembrane region" description="Helical" evidence="6">
    <location>
        <begin position="215"/>
        <end position="236"/>
    </location>
</feature>
<feature type="transmembrane region" description="Helical" evidence="6">
    <location>
        <begin position="243"/>
        <end position="264"/>
    </location>
</feature>
<sequence>MQENKKPSIIIFLAILGLALIWGSSFILVKKSLANYSALQVGALRICSASLFFLPIFIKRFKHMERKHSGSFLLAGLTGNLIPAILFAIAGQHLSSALSGMLNAFTPLFTLIIGILFFAQPFLWKQMTGILVGLLGCLGLLFAGQGFNIDFNVHALWVVLATLLYGINMHIVKTRLSDLHPLTSTAGIFMMIGPLALGLLYSTGFFEIPLDDEHLWAFISAMALGLFGSAIGMLAFNQIIKWTSAIVASSVTYMIPIVALGWGFVDGEAIYLSQVVFMFVLLAGIYLVNKSKA</sequence>
<gene>
    <name evidence="8" type="ORF">PQG45_01225</name>
</gene>
<evidence type="ECO:0000256" key="4">
    <source>
        <dbReference type="ARBA" id="ARBA00022989"/>
    </source>
</evidence>
<proteinExistence type="inferred from homology"/>
<keyword evidence="5 6" id="KW-0472">Membrane</keyword>
<dbReference type="RefSeq" id="WP_315575970.1">
    <property type="nucleotide sequence ID" value="NZ_JARDXH010000003.1"/>
</dbReference>